<evidence type="ECO:0000313" key="2">
    <source>
        <dbReference type="Proteomes" id="UP000748531"/>
    </source>
</evidence>
<reference evidence="1" key="1">
    <citation type="submission" date="2019-05" db="EMBL/GenBank/DDBJ databases">
        <title>Annotation for the trematode Paragonimus heterotremus.</title>
        <authorList>
            <person name="Choi Y.-J."/>
        </authorList>
    </citation>
    <scope>NUCLEOTIDE SEQUENCE</scope>
    <source>
        <strain evidence="1">LC</strain>
    </source>
</reference>
<protein>
    <submittedName>
        <fullName evidence="1">Uncharacterized protein</fullName>
    </submittedName>
</protein>
<accession>A0A8J4WJU6</accession>
<proteinExistence type="predicted"/>
<dbReference type="EMBL" id="LUCH01000146">
    <property type="protein sequence ID" value="KAF5405968.1"/>
    <property type="molecule type" value="Genomic_DNA"/>
</dbReference>
<organism evidence="1 2">
    <name type="scientific">Paragonimus heterotremus</name>
    <dbReference type="NCBI Taxonomy" id="100268"/>
    <lineage>
        <taxon>Eukaryota</taxon>
        <taxon>Metazoa</taxon>
        <taxon>Spiralia</taxon>
        <taxon>Lophotrochozoa</taxon>
        <taxon>Platyhelminthes</taxon>
        <taxon>Trematoda</taxon>
        <taxon>Digenea</taxon>
        <taxon>Plagiorchiida</taxon>
        <taxon>Troglotremata</taxon>
        <taxon>Troglotrematidae</taxon>
        <taxon>Paragonimus</taxon>
    </lineage>
</organism>
<evidence type="ECO:0000313" key="1">
    <source>
        <dbReference type="EMBL" id="KAF5405968.1"/>
    </source>
</evidence>
<comment type="caution">
    <text evidence="1">The sequence shown here is derived from an EMBL/GenBank/DDBJ whole genome shotgun (WGS) entry which is preliminary data.</text>
</comment>
<sequence length="40" mass="4908">MEDTSYCEQIIIKPHPQWNFHECPLSIYICWIELFFVLGY</sequence>
<gene>
    <name evidence="1" type="ORF">PHET_00475</name>
</gene>
<dbReference type="Proteomes" id="UP000748531">
    <property type="component" value="Unassembled WGS sequence"/>
</dbReference>
<name>A0A8J4WJU6_9TREM</name>
<dbReference type="AlphaFoldDB" id="A0A8J4WJU6"/>
<keyword evidence="2" id="KW-1185">Reference proteome</keyword>